<evidence type="ECO:0000256" key="15">
    <source>
        <dbReference type="ARBA" id="ARBA00048586"/>
    </source>
</evidence>
<comment type="catalytic activity">
    <reaction evidence="15">
        <text>a CDP-1,2-diacyl-sn-glycerol + sn-glycerol 3-phosphate = a 1,2-diacyl-sn-glycero-3-phospho-(1'-sn-glycero-3'-phosphate) + CMP + H(+)</text>
        <dbReference type="Rhea" id="RHEA:12593"/>
        <dbReference type="ChEBI" id="CHEBI:15378"/>
        <dbReference type="ChEBI" id="CHEBI:57597"/>
        <dbReference type="ChEBI" id="CHEBI:58332"/>
        <dbReference type="ChEBI" id="CHEBI:60110"/>
        <dbReference type="ChEBI" id="CHEBI:60377"/>
        <dbReference type="EC" id="2.7.8.5"/>
    </reaction>
</comment>
<dbReference type="EC" id="2.7.8.5" evidence="5 16"/>
<keyword evidence="8 17" id="KW-0808">Transferase</keyword>
<comment type="pathway">
    <text evidence="3">Lipid metabolism.</text>
</comment>
<accession>A0ABT8AB67</accession>
<dbReference type="GO" id="GO:0008444">
    <property type="term" value="F:CDP-diacylglycerol-glycerol-3-phosphate 3-phosphatidyltransferase activity"/>
    <property type="evidence" value="ECO:0007669"/>
    <property type="project" value="UniProtKB-EC"/>
</dbReference>
<evidence type="ECO:0000256" key="11">
    <source>
        <dbReference type="ARBA" id="ARBA00023098"/>
    </source>
</evidence>
<gene>
    <name evidence="19" type="primary">pgsA</name>
    <name evidence="19" type="ORF">QWZ14_21250</name>
</gene>
<evidence type="ECO:0000256" key="13">
    <source>
        <dbReference type="ARBA" id="ARBA00023209"/>
    </source>
</evidence>
<dbReference type="PROSITE" id="PS00379">
    <property type="entry name" value="CDP_ALCOHOL_P_TRANSF"/>
    <property type="match status" value="1"/>
</dbReference>
<evidence type="ECO:0000256" key="16">
    <source>
        <dbReference type="NCBIfam" id="TIGR00560"/>
    </source>
</evidence>
<evidence type="ECO:0000256" key="9">
    <source>
        <dbReference type="ARBA" id="ARBA00022692"/>
    </source>
</evidence>
<evidence type="ECO:0000256" key="8">
    <source>
        <dbReference type="ARBA" id="ARBA00022679"/>
    </source>
</evidence>
<comment type="caution">
    <text evidence="19">The sequence shown here is derived from an EMBL/GenBank/DDBJ whole genome shotgun (WGS) entry which is preliminary data.</text>
</comment>
<keyword evidence="9" id="KW-0812">Transmembrane</keyword>
<evidence type="ECO:0000256" key="3">
    <source>
        <dbReference type="ARBA" id="ARBA00005189"/>
    </source>
</evidence>
<dbReference type="NCBIfam" id="TIGR00560">
    <property type="entry name" value="pgsA"/>
    <property type="match status" value="1"/>
</dbReference>
<dbReference type="PANTHER" id="PTHR14269">
    <property type="entry name" value="CDP-DIACYLGLYCEROL--GLYCEROL-3-PHOSPHATE 3-PHOSPHATIDYLTRANSFERASE-RELATED"/>
    <property type="match status" value="1"/>
</dbReference>
<reference evidence="20" key="1">
    <citation type="journal article" date="2019" name="Int. J. Syst. Evol. Microbiol.">
        <title>The Global Catalogue of Microorganisms (GCM) 10K type strain sequencing project: providing services to taxonomists for standard genome sequencing and annotation.</title>
        <authorList>
            <consortium name="The Broad Institute Genomics Platform"/>
            <consortium name="The Broad Institute Genome Sequencing Center for Infectious Disease"/>
            <person name="Wu L."/>
            <person name="Ma J."/>
        </authorList>
    </citation>
    <scope>NUCLEOTIDE SEQUENCE [LARGE SCALE GENOMIC DNA]</scope>
    <source>
        <strain evidence="20">CECT 7131</strain>
    </source>
</reference>
<feature type="compositionally biased region" description="Pro residues" evidence="18">
    <location>
        <begin position="196"/>
        <end position="222"/>
    </location>
</feature>
<dbReference type="EMBL" id="JAUFPN010000184">
    <property type="protein sequence ID" value="MDN3566913.1"/>
    <property type="molecule type" value="Genomic_DNA"/>
</dbReference>
<evidence type="ECO:0000256" key="5">
    <source>
        <dbReference type="ARBA" id="ARBA00013170"/>
    </source>
</evidence>
<evidence type="ECO:0000256" key="12">
    <source>
        <dbReference type="ARBA" id="ARBA00023136"/>
    </source>
</evidence>
<dbReference type="InterPro" id="IPR000462">
    <property type="entry name" value="CDP-OH_P_trans"/>
</dbReference>
<keyword evidence="13" id="KW-0594">Phospholipid biosynthesis</keyword>
<evidence type="ECO:0000256" key="17">
    <source>
        <dbReference type="RuleBase" id="RU003750"/>
    </source>
</evidence>
<evidence type="ECO:0000256" key="14">
    <source>
        <dbReference type="ARBA" id="ARBA00023264"/>
    </source>
</evidence>
<comment type="subcellular location">
    <subcellularLocation>
        <location evidence="1">Membrane</location>
        <topology evidence="1">Multi-pass membrane protein</topology>
    </subcellularLocation>
</comment>
<keyword evidence="7" id="KW-0444">Lipid biosynthesis</keyword>
<feature type="region of interest" description="Disordered" evidence="18">
    <location>
        <begin position="188"/>
        <end position="222"/>
    </location>
</feature>
<keyword evidence="14" id="KW-1208">Phospholipid metabolism</keyword>
<dbReference type="Proteomes" id="UP001529369">
    <property type="component" value="Unassembled WGS sequence"/>
</dbReference>
<comment type="pathway">
    <text evidence="2">Phospholipid metabolism; phosphatidylglycerol biosynthesis; phosphatidylglycerol from CDP-diacylglycerol: step 1/2.</text>
</comment>
<dbReference type="RefSeq" id="WP_290318883.1">
    <property type="nucleotide sequence ID" value="NZ_JAUFPN010000184.1"/>
</dbReference>
<keyword evidence="12" id="KW-0472">Membrane</keyword>
<dbReference type="PIRSF" id="PIRSF000847">
    <property type="entry name" value="Phos_ph_gly_syn"/>
    <property type="match status" value="1"/>
</dbReference>
<dbReference type="InterPro" id="IPR043130">
    <property type="entry name" value="CDP-OH_PTrfase_TM_dom"/>
</dbReference>
<evidence type="ECO:0000256" key="7">
    <source>
        <dbReference type="ARBA" id="ARBA00022516"/>
    </source>
</evidence>
<sequence>MPTDLPNLLTLSRIAAIPLLVALVALHSPWGDAAACFVFSVAAITDYFDGKIARQRKTVSGLGRMLDPIADKLLVAAALMLLAGQGRLPGLSLYPAILIMLREILVSGLREYLAEIRIGLPVTRLAKWKTGFQMGALGTLLAGETGAAVLHLSFLPVALIGEAMLWTAAALTLVTGWDYLTAGIRHAGQPQNQAPPAAPAAPPSLGPGGKPQPGPAGPLARP</sequence>
<organism evidence="19 20">
    <name type="scientific">Paeniroseomonas aquatica</name>
    <dbReference type="NCBI Taxonomy" id="373043"/>
    <lineage>
        <taxon>Bacteria</taxon>
        <taxon>Pseudomonadati</taxon>
        <taxon>Pseudomonadota</taxon>
        <taxon>Alphaproteobacteria</taxon>
        <taxon>Acetobacterales</taxon>
        <taxon>Acetobacteraceae</taxon>
        <taxon>Paeniroseomonas</taxon>
    </lineage>
</organism>
<evidence type="ECO:0000313" key="19">
    <source>
        <dbReference type="EMBL" id="MDN3566913.1"/>
    </source>
</evidence>
<dbReference type="Gene3D" id="1.20.120.1760">
    <property type="match status" value="1"/>
</dbReference>
<proteinExistence type="inferred from homology"/>
<evidence type="ECO:0000313" key="20">
    <source>
        <dbReference type="Proteomes" id="UP001529369"/>
    </source>
</evidence>
<keyword evidence="10" id="KW-1133">Transmembrane helix</keyword>
<evidence type="ECO:0000256" key="6">
    <source>
        <dbReference type="ARBA" id="ARBA00014944"/>
    </source>
</evidence>
<evidence type="ECO:0000256" key="18">
    <source>
        <dbReference type="SAM" id="MobiDB-lite"/>
    </source>
</evidence>
<keyword evidence="20" id="KW-1185">Reference proteome</keyword>
<dbReference type="InterPro" id="IPR048254">
    <property type="entry name" value="CDP_ALCOHOL_P_TRANSF_CS"/>
</dbReference>
<name>A0ABT8AB67_9PROT</name>
<dbReference type="InterPro" id="IPR050324">
    <property type="entry name" value="CDP-alcohol_PTase-I"/>
</dbReference>
<evidence type="ECO:0000256" key="10">
    <source>
        <dbReference type="ARBA" id="ARBA00022989"/>
    </source>
</evidence>
<evidence type="ECO:0000256" key="4">
    <source>
        <dbReference type="ARBA" id="ARBA00010441"/>
    </source>
</evidence>
<dbReference type="Pfam" id="PF01066">
    <property type="entry name" value="CDP-OH_P_transf"/>
    <property type="match status" value="1"/>
</dbReference>
<protein>
    <recommendedName>
        <fullName evidence="6 16">CDP-diacylglycerol--glycerol-3-phosphate 3-phosphatidyltransferase</fullName>
        <ecNumber evidence="5 16">2.7.8.5</ecNumber>
    </recommendedName>
</protein>
<dbReference type="PANTHER" id="PTHR14269:SF62">
    <property type="entry name" value="CDP-DIACYLGLYCEROL--GLYCEROL-3-PHOSPHATE 3-PHOSPHATIDYLTRANSFERASE 1, CHLOROPLASTIC"/>
    <property type="match status" value="1"/>
</dbReference>
<keyword evidence="11" id="KW-0443">Lipid metabolism</keyword>
<comment type="similarity">
    <text evidence="4 17">Belongs to the CDP-alcohol phosphatidyltransferase class-I family.</text>
</comment>
<dbReference type="InterPro" id="IPR004570">
    <property type="entry name" value="Phosphatidylglycerol_P_synth"/>
</dbReference>
<evidence type="ECO:0000256" key="2">
    <source>
        <dbReference type="ARBA" id="ARBA00005042"/>
    </source>
</evidence>
<evidence type="ECO:0000256" key="1">
    <source>
        <dbReference type="ARBA" id="ARBA00004141"/>
    </source>
</evidence>